<evidence type="ECO:0000313" key="1">
    <source>
        <dbReference type="EMBL" id="MBR0651997.1"/>
    </source>
</evidence>
<dbReference type="RefSeq" id="WP_211870715.1">
    <property type="nucleotide sequence ID" value="NZ_JAAEDI010000023.1"/>
</dbReference>
<dbReference type="EMBL" id="JAAEDI010000023">
    <property type="protein sequence ID" value="MBR0651997.1"/>
    <property type="molecule type" value="Genomic_DNA"/>
</dbReference>
<keyword evidence="2" id="KW-1185">Reference proteome</keyword>
<proteinExistence type="predicted"/>
<accession>A0ABS5ELW2</accession>
<evidence type="ECO:0000313" key="2">
    <source>
        <dbReference type="Proteomes" id="UP000698752"/>
    </source>
</evidence>
<reference evidence="2" key="1">
    <citation type="journal article" date="2021" name="Syst. Appl. Microbiol.">
        <title>Roseomonas hellenica sp. nov., isolated from roots of wild-growing Alkanna tinctoria.</title>
        <authorList>
            <person name="Rat A."/>
            <person name="Naranjo H.D."/>
            <person name="Lebbe L."/>
            <person name="Cnockaert M."/>
            <person name="Krigas N."/>
            <person name="Grigoriadou K."/>
            <person name="Maloupa E."/>
            <person name="Willems A."/>
        </authorList>
    </citation>
    <scope>NUCLEOTIDE SEQUENCE [LARGE SCALE GENOMIC DNA]</scope>
    <source>
        <strain evidence="2">LMG 31159</strain>
    </source>
</reference>
<gene>
    <name evidence="1" type="ORF">GXW78_20195</name>
</gene>
<name>A0ABS5ELW2_9PROT</name>
<comment type="caution">
    <text evidence="1">The sequence shown here is derived from an EMBL/GenBank/DDBJ whole genome shotgun (WGS) entry which is preliminary data.</text>
</comment>
<protein>
    <submittedName>
        <fullName evidence="1">Uncharacterized protein</fullName>
    </submittedName>
</protein>
<dbReference type="Proteomes" id="UP000698752">
    <property type="component" value="Unassembled WGS sequence"/>
</dbReference>
<sequence>MSSATIDPDRFRKVWTMAQQGATQGERDAAMGRAEVMLAGAGLTLDDVPAVLAEDPAPQEEVAGFTFYDMNNPAHVAAWSAGRRSGGRRWRDATRPFARR</sequence>
<organism evidence="1 2">
    <name type="scientific">Neoroseomonas terrae</name>
    <dbReference type="NCBI Taxonomy" id="424799"/>
    <lineage>
        <taxon>Bacteria</taxon>
        <taxon>Pseudomonadati</taxon>
        <taxon>Pseudomonadota</taxon>
        <taxon>Alphaproteobacteria</taxon>
        <taxon>Acetobacterales</taxon>
        <taxon>Acetobacteraceae</taxon>
        <taxon>Neoroseomonas</taxon>
    </lineage>
</organism>